<dbReference type="EMBL" id="MHCQ01000010">
    <property type="protein sequence ID" value="OGY24864.1"/>
    <property type="molecule type" value="Genomic_DNA"/>
</dbReference>
<protein>
    <submittedName>
        <fullName evidence="1">Uncharacterized protein</fullName>
    </submittedName>
</protein>
<comment type="caution">
    <text evidence="1">The sequence shown here is derived from an EMBL/GenBank/DDBJ whole genome shotgun (WGS) entry which is preliminary data.</text>
</comment>
<dbReference type="InterPro" id="IPR000831">
    <property type="entry name" value="Trp_repress"/>
</dbReference>
<dbReference type="Pfam" id="PF01371">
    <property type="entry name" value="Trp_repressor"/>
    <property type="match status" value="1"/>
</dbReference>
<dbReference type="SUPFAM" id="SSF48295">
    <property type="entry name" value="TrpR-like"/>
    <property type="match status" value="1"/>
</dbReference>
<evidence type="ECO:0000313" key="1">
    <source>
        <dbReference type="EMBL" id="OGY24864.1"/>
    </source>
</evidence>
<dbReference type="GO" id="GO:0043565">
    <property type="term" value="F:sequence-specific DNA binding"/>
    <property type="evidence" value="ECO:0007669"/>
    <property type="project" value="InterPro"/>
</dbReference>
<sequence length="138" mass="15895">MPRASKRFLDDKVWKEINETFPEVLSSFEPRGLKKFLSEFLTKEERTMVAKRLTIYLMIFGSYSESEIKETLKVSHETVRVAKESLASKSDQFKNALVLRLKKLGEKESTNRLIKMLDLALSSKSNIKARAKLTSGDY</sequence>
<organism evidence="1 2">
    <name type="scientific">Candidatus Woykebacteria bacterium RBG_13_40_7b</name>
    <dbReference type="NCBI Taxonomy" id="1802594"/>
    <lineage>
        <taxon>Bacteria</taxon>
        <taxon>Candidatus Woykeibacteriota</taxon>
    </lineage>
</organism>
<dbReference type="Gene3D" id="1.10.1270.10">
    <property type="entry name" value="TrpR-like"/>
    <property type="match status" value="1"/>
</dbReference>
<name>A0A1G1WB69_9BACT</name>
<dbReference type="GO" id="GO:0003700">
    <property type="term" value="F:DNA-binding transcription factor activity"/>
    <property type="evidence" value="ECO:0007669"/>
    <property type="project" value="InterPro"/>
</dbReference>
<evidence type="ECO:0000313" key="2">
    <source>
        <dbReference type="Proteomes" id="UP000177103"/>
    </source>
</evidence>
<gene>
    <name evidence="1" type="ORF">A2Y57_01005</name>
</gene>
<accession>A0A1G1WB69</accession>
<reference evidence="1 2" key="1">
    <citation type="journal article" date="2016" name="Nat. Commun.">
        <title>Thousands of microbial genomes shed light on interconnected biogeochemical processes in an aquifer system.</title>
        <authorList>
            <person name="Anantharaman K."/>
            <person name="Brown C.T."/>
            <person name="Hug L.A."/>
            <person name="Sharon I."/>
            <person name="Castelle C.J."/>
            <person name="Probst A.J."/>
            <person name="Thomas B.C."/>
            <person name="Singh A."/>
            <person name="Wilkins M.J."/>
            <person name="Karaoz U."/>
            <person name="Brodie E.L."/>
            <person name="Williams K.H."/>
            <person name="Hubbard S.S."/>
            <person name="Banfield J.F."/>
        </authorList>
    </citation>
    <scope>NUCLEOTIDE SEQUENCE [LARGE SCALE GENOMIC DNA]</scope>
</reference>
<dbReference type="Proteomes" id="UP000177103">
    <property type="component" value="Unassembled WGS sequence"/>
</dbReference>
<dbReference type="InterPro" id="IPR010921">
    <property type="entry name" value="Trp_repressor/repl_initiator"/>
</dbReference>
<dbReference type="InterPro" id="IPR038116">
    <property type="entry name" value="TrpR-like_sf"/>
</dbReference>
<dbReference type="AlphaFoldDB" id="A0A1G1WB69"/>
<proteinExistence type="predicted"/>